<keyword evidence="4" id="KW-1185">Reference proteome</keyword>
<accession>A0A167E8Y7</accession>
<dbReference type="InterPro" id="IPR015267">
    <property type="entry name" value="PPP4R2"/>
</dbReference>
<dbReference type="Proteomes" id="UP000189580">
    <property type="component" value="Chromosome d"/>
</dbReference>
<dbReference type="GO" id="GO:0030289">
    <property type="term" value="C:protein phosphatase 4 complex"/>
    <property type="evidence" value="ECO:0007669"/>
    <property type="project" value="InterPro"/>
</dbReference>
<sequence>MPPAAGAPPQTLVAPASQEIFRVGTVSQRLERSERSNPGLGRSPSRRRQTPVPGESPLTRVTVNRTRAILGEIAGDGSFEAHAKGVSWPEFVDLVVELLDANVSGLYDRPEKSYIDPLTGQESSESEMTDQVKSLLRTEFAAGPPFTVQRLAELLGSPLDFYPAPFVYKYLTALKRVLSVASLSTDYPAVDLQAEIAQSKTDTSSANYGEPGVVMTEIPWVLDTGLPENTPTAAPADDPF</sequence>
<evidence type="ECO:0000313" key="4">
    <source>
        <dbReference type="Proteomes" id="UP000189580"/>
    </source>
</evidence>
<evidence type="ECO:0000256" key="2">
    <source>
        <dbReference type="SAM" id="MobiDB-lite"/>
    </source>
</evidence>
<name>A0A167E8Y7_9ASCO</name>
<gene>
    <name evidence="3" type="ORF">AWJ20_4735</name>
</gene>
<dbReference type="GO" id="GO:0005737">
    <property type="term" value="C:cytoplasm"/>
    <property type="evidence" value="ECO:0007669"/>
    <property type="project" value="TreeGrafter"/>
</dbReference>
<dbReference type="RefSeq" id="XP_018736265.1">
    <property type="nucleotide sequence ID" value="XM_018881825.1"/>
</dbReference>
<dbReference type="KEGG" id="slb:AWJ20_4735"/>
<reference evidence="3 4" key="1">
    <citation type="submission" date="2016-02" db="EMBL/GenBank/DDBJ databases">
        <title>Complete genome sequence and transcriptome regulation of the pentose utilising yeast Sugiyamaella lignohabitans.</title>
        <authorList>
            <person name="Bellasio M."/>
            <person name="Peymann A."/>
            <person name="Valli M."/>
            <person name="Sipitzky M."/>
            <person name="Graf A."/>
            <person name="Sauer M."/>
            <person name="Marx H."/>
            <person name="Mattanovich D."/>
        </authorList>
    </citation>
    <scope>NUCLEOTIDE SEQUENCE [LARGE SCALE GENOMIC DNA]</scope>
    <source>
        <strain evidence="3 4">CBS 10342</strain>
    </source>
</reference>
<dbReference type="AlphaFoldDB" id="A0A167E8Y7"/>
<organism evidence="3 4">
    <name type="scientific">Sugiyamaella lignohabitans</name>
    <dbReference type="NCBI Taxonomy" id="796027"/>
    <lineage>
        <taxon>Eukaryota</taxon>
        <taxon>Fungi</taxon>
        <taxon>Dikarya</taxon>
        <taxon>Ascomycota</taxon>
        <taxon>Saccharomycotina</taxon>
        <taxon>Dipodascomycetes</taxon>
        <taxon>Dipodascales</taxon>
        <taxon>Trichomonascaceae</taxon>
        <taxon>Sugiyamaella</taxon>
    </lineage>
</organism>
<evidence type="ECO:0000256" key="1">
    <source>
        <dbReference type="ARBA" id="ARBA00009207"/>
    </source>
</evidence>
<dbReference type="EMBL" id="CP014502">
    <property type="protein sequence ID" value="ANB13788.1"/>
    <property type="molecule type" value="Genomic_DNA"/>
</dbReference>
<dbReference type="GO" id="GO:0005634">
    <property type="term" value="C:nucleus"/>
    <property type="evidence" value="ECO:0007669"/>
    <property type="project" value="TreeGrafter"/>
</dbReference>
<dbReference type="PANTHER" id="PTHR16487">
    <property type="entry name" value="PPP4R2-RELATED PROTEIN"/>
    <property type="match status" value="1"/>
</dbReference>
<dbReference type="PANTHER" id="PTHR16487:SF0">
    <property type="entry name" value="PROTEIN PHOSPHATASE 4 REGULATORY SUBUNIT 2-RELATED"/>
    <property type="match status" value="1"/>
</dbReference>
<proteinExistence type="inferred from homology"/>
<dbReference type="GO" id="GO:0019888">
    <property type="term" value="F:protein phosphatase regulator activity"/>
    <property type="evidence" value="ECO:0007669"/>
    <property type="project" value="InterPro"/>
</dbReference>
<protein>
    <submittedName>
        <fullName evidence="3">Uncharacterized protein</fullName>
    </submittedName>
</protein>
<evidence type="ECO:0000313" key="3">
    <source>
        <dbReference type="EMBL" id="ANB13788.1"/>
    </source>
</evidence>
<dbReference type="GeneID" id="30036899"/>
<dbReference type="OrthoDB" id="341898at2759"/>
<feature type="region of interest" description="Disordered" evidence="2">
    <location>
        <begin position="25"/>
        <end position="58"/>
    </location>
</feature>
<comment type="similarity">
    <text evidence="1">Belongs to the PPP4R2 family.</text>
</comment>